<evidence type="ECO:0000313" key="6">
    <source>
        <dbReference type="Proteomes" id="UP000708298"/>
    </source>
</evidence>
<dbReference type="Gene3D" id="3.40.50.2300">
    <property type="match status" value="2"/>
</dbReference>
<dbReference type="GO" id="GO:0000976">
    <property type="term" value="F:transcription cis-regulatory region binding"/>
    <property type="evidence" value="ECO:0007669"/>
    <property type="project" value="TreeGrafter"/>
</dbReference>
<organism evidence="5 6">
    <name type="scientific">Acidisoma silvae</name>
    <dbReference type="NCBI Taxonomy" id="2802396"/>
    <lineage>
        <taxon>Bacteria</taxon>
        <taxon>Pseudomonadati</taxon>
        <taxon>Pseudomonadota</taxon>
        <taxon>Alphaproteobacteria</taxon>
        <taxon>Acetobacterales</taxon>
        <taxon>Acidocellaceae</taxon>
        <taxon>Acidisoma</taxon>
    </lineage>
</organism>
<dbReference type="InterPro" id="IPR028082">
    <property type="entry name" value="Peripla_BP_I"/>
</dbReference>
<dbReference type="SUPFAM" id="SSF53822">
    <property type="entry name" value="Periplasmic binding protein-like I"/>
    <property type="match status" value="1"/>
</dbReference>
<evidence type="ECO:0000313" key="5">
    <source>
        <dbReference type="EMBL" id="MCB8875344.1"/>
    </source>
</evidence>
<sequence length="346" mass="37308">MAKSTARIGRKQLPPATITLKHVAERAGVSPITVSRVINTPDAVSENLREKVAVAIEALGYVPNRVAGALASAKSRVVPIIVPSLSNIVFLEVIQGAQDVLDAAGFQLLLGDTQFDLEREQALANTLLGWSPAGMIIAGLRHTERTRAMLRSWHRPVVEVMEYGARPIDMNVGLSHYKAGDAMGEHLVSRGYRNIAFVGARLKADYRATQRFKGLERCLKRHGLLCRPPFSQDAISSVELGGDALMRLLDMDKKLDAIFFANDDLAIGAILRAQREGIAVPKRIAIAGFNGLSLGPLVQPSLTTIMSPRQRIGQIAATKLLARIHGRDSGAATVDVGFSLREGGST</sequence>
<keyword evidence="3" id="KW-0804">Transcription</keyword>
<name>A0A963YQY0_9PROT</name>
<evidence type="ECO:0000259" key="4">
    <source>
        <dbReference type="PROSITE" id="PS50932"/>
    </source>
</evidence>
<keyword evidence="1" id="KW-0805">Transcription regulation</keyword>
<gene>
    <name evidence="5" type="ORF">ASILVAE211_09145</name>
</gene>
<dbReference type="GO" id="GO:0003700">
    <property type="term" value="F:DNA-binding transcription factor activity"/>
    <property type="evidence" value="ECO:0007669"/>
    <property type="project" value="TreeGrafter"/>
</dbReference>
<dbReference type="InterPro" id="IPR010982">
    <property type="entry name" value="Lambda_DNA-bd_dom_sf"/>
</dbReference>
<dbReference type="PANTHER" id="PTHR30146:SF33">
    <property type="entry name" value="TRANSCRIPTIONAL REGULATOR"/>
    <property type="match status" value="1"/>
</dbReference>
<dbReference type="InterPro" id="IPR046335">
    <property type="entry name" value="LacI/GalR-like_sensor"/>
</dbReference>
<reference evidence="5" key="1">
    <citation type="journal article" date="2021" name="Microorganisms">
        <title>Acidisoma silvae sp. nov. and Acidisomacellulosilytica sp. nov., Two Acidophilic Bacteria Isolated from Decaying Wood, Hydrolyzing Cellulose and Producing Poly-3-hydroxybutyrate.</title>
        <authorList>
            <person name="Mieszkin S."/>
            <person name="Pouder E."/>
            <person name="Uroz S."/>
            <person name="Simon-Colin C."/>
            <person name="Alain K."/>
        </authorList>
    </citation>
    <scope>NUCLEOTIDE SEQUENCE</scope>
    <source>
        <strain evidence="5">HW T2.11</strain>
    </source>
</reference>
<evidence type="ECO:0000256" key="1">
    <source>
        <dbReference type="ARBA" id="ARBA00023015"/>
    </source>
</evidence>
<dbReference type="SUPFAM" id="SSF47413">
    <property type="entry name" value="lambda repressor-like DNA-binding domains"/>
    <property type="match status" value="1"/>
</dbReference>
<reference evidence="5" key="2">
    <citation type="submission" date="2021-01" db="EMBL/GenBank/DDBJ databases">
        <authorList>
            <person name="Mieszkin S."/>
            <person name="Pouder E."/>
            <person name="Alain K."/>
        </authorList>
    </citation>
    <scope>NUCLEOTIDE SEQUENCE</scope>
    <source>
        <strain evidence="5">HW T2.11</strain>
    </source>
</reference>
<dbReference type="InterPro" id="IPR000843">
    <property type="entry name" value="HTH_LacI"/>
</dbReference>
<keyword evidence="2 5" id="KW-0238">DNA-binding</keyword>
<dbReference type="CDD" id="cd01392">
    <property type="entry name" value="HTH_LacI"/>
    <property type="match status" value="1"/>
</dbReference>
<dbReference type="EMBL" id="JAESVB010000003">
    <property type="protein sequence ID" value="MCB8875344.1"/>
    <property type="molecule type" value="Genomic_DNA"/>
</dbReference>
<proteinExistence type="predicted"/>
<dbReference type="PANTHER" id="PTHR30146">
    <property type="entry name" value="LACI-RELATED TRANSCRIPTIONAL REPRESSOR"/>
    <property type="match status" value="1"/>
</dbReference>
<dbReference type="PROSITE" id="PS50932">
    <property type="entry name" value="HTH_LACI_2"/>
    <property type="match status" value="1"/>
</dbReference>
<dbReference type="Gene3D" id="1.10.260.40">
    <property type="entry name" value="lambda repressor-like DNA-binding domains"/>
    <property type="match status" value="1"/>
</dbReference>
<comment type="caution">
    <text evidence="5">The sequence shown here is derived from an EMBL/GenBank/DDBJ whole genome shotgun (WGS) entry which is preliminary data.</text>
</comment>
<feature type="domain" description="HTH lacI-type" evidence="4">
    <location>
        <begin position="18"/>
        <end position="72"/>
    </location>
</feature>
<dbReference type="Pfam" id="PF00356">
    <property type="entry name" value="LacI"/>
    <property type="match status" value="1"/>
</dbReference>
<evidence type="ECO:0000256" key="3">
    <source>
        <dbReference type="ARBA" id="ARBA00023163"/>
    </source>
</evidence>
<accession>A0A963YQY0</accession>
<protein>
    <submittedName>
        <fullName evidence="5">LacI family DNA-binding transcriptional regulator</fullName>
    </submittedName>
</protein>
<keyword evidence="6" id="KW-1185">Reference proteome</keyword>
<dbReference type="Pfam" id="PF13377">
    <property type="entry name" value="Peripla_BP_3"/>
    <property type="match status" value="1"/>
</dbReference>
<dbReference type="CDD" id="cd01575">
    <property type="entry name" value="PBP1_GntR"/>
    <property type="match status" value="1"/>
</dbReference>
<dbReference type="RefSeq" id="WP_227321003.1">
    <property type="nucleotide sequence ID" value="NZ_JAESVB010000003.1"/>
</dbReference>
<evidence type="ECO:0000256" key="2">
    <source>
        <dbReference type="ARBA" id="ARBA00023125"/>
    </source>
</evidence>
<dbReference type="SMART" id="SM00354">
    <property type="entry name" value="HTH_LACI"/>
    <property type="match status" value="1"/>
</dbReference>
<dbReference type="Proteomes" id="UP000708298">
    <property type="component" value="Unassembled WGS sequence"/>
</dbReference>
<dbReference type="AlphaFoldDB" id="A0A963YQY0"/>